<keyword evidence="8" id="KW-0285">Flavoprotein</keyword>
<dbReference type="AlphaFoldDB" id="Q5UF20"/>
<evidence type="ECO:0000259" key="15">
    <source>
        <dbReference type="Pfam" id="PF01180"/>
    </source>
</evidence>
<dbReference type="UniPathway" id="UPA00070">
    <property type="reaction ID" value="UER00946"/>
</dbReference>
<evidence type="ECO:0000256" key="1">
    <source>
        <dbReference type="ARBA" id="ARBA00001917"/>
    </source>
</evidence>
<dbReference type="PANTHER" id="PTHR48109:SF4">
    <property type="entry name" value="DIHYDROOROTATE DEHYDROGENASE (QUINONE), MITOCHONDRIAL"/>
    <property type="match status" value="1"/>
</dbReference>
<feature type="domain" description="Dihydroorotate dehydrogenase catalytic" evidence="15">
    <location>
        <begin position="43"/>
        <end position="344"/>
    </location>
</feature>
<dbReference type="GO" id="GO:0006207">
    <property type="term" value="P:'de novo' pyrimidine nucleobase biosynthetic process"/>
    <property type="evidence" value="ECO:0007669"/>
    <property type="project" value="UniProtKB-UniRule"/>
</dbReference>
<evidence type="ECO:0000256" key="2">
    <source>
        <dbReference type="ARBA" id="ARBA00003125"/>
    </source>
</evidence>
<keyword evidence="12" id="KW-0472">Membrane</keyword>
<gene>
    <name evidence="16" type="ORF">Red2C11_17</name>
</gene>
<dbReference type="InterPro" id="IPR013785">
    <property type="entry name" value="Aldolase_TIM"/>
</dbReference>
<evidence type="ECO:0000256" key="14">
    <source>
        <dbReference type="NCBIfam" id="TIGR01036"/>
    </source>
</evidence>
<dbReference type="NCBIfam" id="NF003652">
    <property type="entry name" value="PRK05286.2-5"/>
    <property type="match status" value="1"/>
</dbReference>
<comment type="cofactor">
    <cofactor evidence="1">
        <name>FMN</name>
        <dbReference type="ChEBI" id="CHEBI:58210"/>
    </cofactor>
</comment>
<dbReference type="InterPro" id="IPR005720">
    <property type="entry name" value="Dihydroorotate_DH_cat"/>
</dbReference>
<dbReference type="Gene3D" id="3.20.20.70">
    <property type="entry name" value="Aldolase class I"/>
    <property type="match status" value="1"/>
</dbReference>
<dbReference type="InterPro" id="IPR050074">
    <property type="entry name" value="DHO_dehydrogenase"/>
</dbReference>
<dbReference type="InterPro" id="IPR005719">
    <property type="entry name" value="Dihydroorotate_DH_2"/>
</dbReference>
<keyword evidence="11" id="KW-0560">Oxidoreductase</keyword>
<evidence type="ECO:0000256" key="6">
    <source>
        <dbReference type="ARBA" id="ARBA00012791"/>
    </source>
</evidence>
<evidence type="ECO:0000256" key="4">
    <source>
        <dbReference type="ARBA" id="ARBA00005161"/>
    </source>
</evidence>
<dbReference type="NCBIfam" id="NF003645">
    <property type="entry name" value="PRK05286.1-2"/>
    <property type="match status" value="1"/>
</dbReference>
<dbReference type="InterPro" id="IPR001295">
    <property type="entry name" value="Dihydroorotate_DH_CS"/>
</dbReference>
<comment type="catalytic activity">
    <reaction evidence="13">
        <text>(S)-dihydroorotate + a quinone = orotate + a quinol</text>
        <dbReference type="Rhea" id="RHEA:30187"/>
        <dbReference type="ChEBI" id="CHEBI:24646"/>
        <dbReference type="ChEBI" id="CHEBI:30839"/>
        <dbReference type="ChEBI" id="CHEBI:30864"/>
        <dbReference type="ChEBI" id="CHEBI:132124"/>
        <dbReference type="EC" id="1.3.5.2"/>
    </reaction>
</comment>
<protein>
    <recommendedName>
        <fullName evidence="7 14">Dihydroorotate dehydrogenase (quinone)</fullName>
        <ecNumber evidence="6 14">1.3.5.2</ecNumber>
    </recommendedName>
</protein>
<keyword evidence="9" id="KW-0288">FMN</keyword>
<organism evidence="16">
    <name type="scientific">uncultured alpha proteobacterium EBAC2C11</name>
    <dbReference type="NCBI Taxonomy" id="295349"/>
    <lineage>
        <taxon>Bacteria</taxon>
        <taxon>Pseudomonadati</taxon>
        <taxon>Pseudomonadota</taxon>
        <taxon>Alphaproteobacteria</taxon>
        <taxon>Candidatus Puniceispirillales</taxon>
        <taxon>environmental samples</taxon>
    </lineage>
</organism>
<evidence type="ECO:0000256" key="11">
    <source>
        <dbReference type="ARBA" id="ARBA00023002"/>
    </source>
</evidence>
<keyword evidence="10" id="KW-0665">Pyrimidine biosynthesis</keyword>
<evidence type="ECO:0000313" key="16">
    <source>
        <dbReference type="EMBL" id="AAV31667.1"/>
    </source>
</evidence>
<dbReference type="CDD" id="cd04738">
    <property type="entry name" value="DHOD_2_like"/>
    <property type="match status" value="1"/>
</dbReference>
<comment type="function">
    <text evidence="2">Catalyzes the conversion of dihydroorotate to orotate with quinone as electron acceptor.</text>
</comment>
<evidence type="ECO:0000256" key="12">
    <source>
        <dbReference type="ARBA" id="ARBA00023136"/>
    </source>
</evidence>
<dbReference type="Pfam" id="PF01180">
    <property type="entry name" value="DHO_dh"/>
    <property type="match status" value="1"/>
</dbReference>
<dbReference type="PROSITE" id="PS00912">
    <property type="entry name" value="DHODEHASE_2"/>
    <property type="match status" value="1"/>
</dbReference>
<sequence>MMWNLLAKLARHLPAEAAHQIAVAALHYNVGPRPAQRQSKADLTVRIAGLEFANPLGLAAGFDKNATCFNGAMGLGFAHVEVGTITPKRQPGNPKPRVFRLPEENAVINRYGFNSHGMDRVAKNLYATASKRVGILGVNVGANKTSNDPIDDYRQAVAMLAPYADYITLNISSPNTPGLRNLQTKRHLADLLMAGFAGCREAGFEPACRSTGLRQKPIFLKIAPDLRHDDLATIVDSCVETGASGIIATNTTIARPTGLSGVHAGEVGGLSGGPLFAASTGILAEVARLSQNRLALIGVGGVSSGWQAYAKILVGADMVQLYTGLALEGPHLPNRILHELAQMLDADGATTIDEVKGQIVDSTAAIKHALGLYEGLSK</sequence>
<comment type="subcellular location">
    <subcellularLocation>
        <location evidence="3">Membrane</location>
    </subcellularLocation>
</comment>
<accession>Q5UF20</accession>
<dbReference type="NCBIfam" id="TIGR01036">
    <property type="entry name" value="pyrD_sub2"/>
    <property type="match status" value="1"/>
</dbReference>
<dbReference type="GO" id="GO:0005737">
    <property type="term" value="C:cytoplasm"/>
    <property type="evidence" value="ECO:0007669"/>
    <property type="project" value="InterPro"/>
</dbReference>
<evidence type="ECO:0000256" key="9">
    <source>
        <dbReference type="ARBA" id="ARBA00022643"/>
    </source>
</evidence>
<evidence type="ECO:0000256" key="10">
    <source>
        <dbReference type="ARBA" id="ARBA00022975"/>
    </source>
</evidence>
<comment type="pathway">
    <text evidence="4">Pyrimidine metabolism; UMP biosynthesis via de novo pathway; orotate from (S)-dihydroorotate (quinone route): step 1/1.</text>
</comment>
<proteinExistence type="inferred from homology"/>
<evidence type="ECO:0000256" key="8">
    <source>
        <dbReference type="ARBA" id="ARBA00022630"/>
    </source>
</evidence>
<name>Q5UF20_9PROT</name>
<evidence type="ECO:0000256" key="3">
    <source>
        <dbReference type="ARBA" id="ARBA00004370"/>
    </source>
</evidence>
<dbReference type="GO" id="GO:0106430">
    <property type="term" value="F:dihydroorotate dehydrogenase (quinone) activity"/>
    <property type="evidence" value="ECO:0007669"/>
    <property type="project" value="UniProtKB-EC"/>
</dbReference>
<dbReference type="PANTHER" id="PTHR48109">
    <property type="entry name" value="DIHYDROOROTATE DEHYDROGENASE (QUINONE), MITOCHONDRIAL-RELATED"/>
    <property type="match status" value="1"/>
</dbReference>
<dbReference type="GO" id="GO:0016020">
    <property type="term" value="C:membrane"/>
    <property type="evidence" value="ECO:0007669"/>
    <property type="project" value="UniProtKB-SubCell"/>
</dbReference>
<reference evidence="16" key="1">
    <citation type="submission" date="2004-09" db="EMBL/GenBank/DDBJ databases">
        <title>SAR116.</title>
        <authorList>
            <person name="Sabehi G."/>
            <person name="Beja O."/>
        </authorList>
    </citation>
    <scope>NUCLEOTIDE SEQUENCE</scope>
</reference>
<dbReference type="EMBL" id="AY744399">
    <property type="protein sequence ID" value="AAV31667.1"/>
    <property type="molecule type" value="Genomic_DNA"/>
</dbReference>
<dbReference type="GO" id="GO:0044205">
    <property type="term" value="P:'de novo' UMP biosynthetic process"/>
    <property type="evidence" value="ECO:0007669"/>
    <property type="project" value="UniProtKB-UniPathway"/>
</dbReference>
<dbReference type="PROSITE" id="PS00911">
    <property type="entry name" value="DHODEHASE_1"/>
    <property type="match status" value="1"/>
</dbReference>
<evidence type="ECO:0000256" key="7">
    <source>
        <dbReference type="ARBA" id="ARBA00018366"/>
    </source>
</evidence>
<evidence type="ECO:0000256" key="5">
    <source>
        <dbReference type="ARBA" id="ARBA00005359"/>
    </source>
</evidence>
<dbReference type="EC" id="1.3.5.2" evidence="6 14"/>
<comment type="similarity">
    <text evidence="5">Belongs to the dihydroorotate dehydrogenase family. Type 2 subfamily.</text>
</comment>
<evidence type="ECO:0000256" key="13">
    <source>
        <dbReference type="ARBA" id="ARBA00048639"/>
    </source>
</evidence>
<dbReference type="SUPFAM" id="SSF51395">
    <property type="entry name" value="FMN-linked oxidoreductases"/>
    <property type="match status" value="1"/>
</dbReference>